<dbReference type="AlphaFoldDB" id="A0A7X0SGI9"/>
<reference evidence="2 3" key="1">
    <citation type="submission" date="2020-08" db="EMBL/GenBank/DDBJ databases">
        <title>Cohnella phylogeny.</title>
        <authorList>
            <person name="Dunlap C."/>
        </authorList>
    </citation>
    <scope>NUCLEOTIDE SEQUENCE [LARGE SCALE GENOMIC DNA]</scope>
    <source>
        <strain evidence="2 3">CBP 2801</strain>
    </source>
</reference>
<keyword evidence="3" id="KW-1185">Reference proteome</keyword>
<dbReference type="InterPro" id="IPR054467">
    <property type="entry name" value="YkoP-like_dom"/>
</dbReference>
<organism evidence="2 3">
    <name type="scientific">Cohnella zeiphila</name>
    <dbReference type="NCBI Taxonomy" id="2761120"/>
    <lineage>
        <taxon>Bacteria</taxon>
        <taxon>Bacillati</taxon>
        <taxon>Bacillota</taxon>
        <taxon>Bacilli</taxon>
        <taxon>Bacillales</taxon>
        <taxon>Paenibacillaceae</taxon>
        <taxon>Cohnella</taxon>
    </lineage>
</organism>
<dbReference type="Proteomes" id="UP000564644">
    <property type="component" value="Unassembled WGS sequence"/>
</dbReference>
<evidence type="ECO:0000313" key="3">
    <source>
        <dbReference type="Proteomes" id="UP000564644"/>
    </source>
</evidence>
<gene>
    <name evidence="2" type="ORF">H7C18_01275</name>
</gene>
<evidence type="ECO:0000313" key="2">
    <source>
        <dbReference type="EMBL" id="MBB6729527.1"/>
    </source>
</evidence>
<sequence length="183" mass="20728">MAWEKVVGIGMEWGSEGTYSFGICKLLVKRHRGKPIVCRDGTRIERGELIGELHLDNAKVLELTREMSPSRAALLTARQARDDMRCIQAALESHPELVRVRGLTGITLLHRGLLHGLGFELQRLPSRMEERMCAFYLRVLLRFLHPEGGRRVAGNGGKLTPMRLVHSRSSLRRQFAQPQSHTN</sequence>
<evidence type="ECO:0000259" key="1">
    <source>
        <dbReference type="Pfam" id="PF22790"/>
    </source>
</evidence>
<name>A0A7X0SGI9_9BACL</name>
<accession>A0A7X0SGI9</accession>
<comment type="caution">
    <text evidence="2">The sequence shown here is derived from an EMBL/GenBank/DDBJ whole genome shotgun (WGS) entry which is preliminary data.</text>
</comment>
<protein>
    <submittedName>
        <fullName evidence="2">Polysaccharide deacetylase</fullName>
    </submittedName>
</protein>
<feature type="domain" description="YkoP-like" evidence="1">
    <location>
        <begin position="1"/>
        <end position="174"/>
    </location>
</feature>
<dbReference type="Pfam" id="PF22790">
    <property type="entry name" value="YkoP"/>
    <property type="match status" value="1"/>
</dbReference>
<proteinExistence type="predicted"/>
<dbReference type="EMBL" id="JACJVO010000001">
    <property type="protein sequence ID" value="MBB6729527.1"/>
    <property type="molecule type" value="Genomic_DNA"/>
</dbReference>